<evidence type="ECO:0000313" key="13">
    <source>
        <dbReference type="EMBL" id="QHI73930.1"/>
    </source>
</evidence>
<dbReference type="GO" id="GO:0010181">
    <property type="term" value="F:FMN binding"/>
    <property type="evidence" value="ECO:0007669"/>
    <property type="project" value="TreeGrafter"/>
</dbReference>
<dbReference type="PANTHER" id="PTHR21085:SF0">
    <property type="entry name" value="CHORISMATE SYNTHASE"/>
    <property type="match status" value="1"/>
</dbReference>
<proteinExistence type="inferred from homology"/>
<organism evidence="13 14">
    <name type="scientific">Aminipila terrae</name>
    <dbReference type="NCBI Taxonomy" id="2697030"/>
    <lineage>
        <taxon>Bacteria</taxon>
        <taxon>Bacillati</taxon>
        <taxon>Bacillota</taxon>
        <taxon>Clostridia</taxon>
        <taxon>Peptostreptococcales</taxon>
        <taxon>Anaerovoracaceae</taxon>
        <taxon>Aminipila</taxon>
    </lineage>
</organism>
<feature type="region of interest" description="Disordered" evidence="12">
    <location>
        <begin position="53"/>
        <end position="77"/>
    </location>
</feature>
<evidence type="ECO:0000256" key="6">
    <source>
        <dbReference type="ARBA" id="ARBA00022643"/>
    </source>
</evidence>
<dbReference type="Gene3D" id="3.60.150.10">
    <property type="entry name" value="Chorismate synthase AroC"/>
    <property type="match status" value="1"/>
</dbReference>
<dbReference type="GO" id="GO:0009073">
    <property type="term" value="P:aromatic amino acid family biosynthetic process"/>
    <property type="evidence" value="ECO:0007669"/>
    <property type="project" value="UniProtKB-KW"/>
</dbReference>
<dbReference type="InterPro" id="IPR035904">
    <property type="entry name" value="Chorismate_synth_AroC_sf"/>
</dbReference>
<comment type="subunit">
    <text evidence="11">Homotetramer.</text>
</comment>
<evidence type="ECO:0000313" key="14">
    <source>
        <dbReference type="Proteomes" id="UP000463883"/>
    </source>
</evidence>
<accession>A0A6P1MGV1</accession>
<keyword evidence="10 11" id="KW-0456">Lyase</keyword>
<evidence type="ECO:0000256" key="1">
    <source>
        <dbReference type="ARBA" id="ARBA00005044"/>
    </source>
</evidence>
<comment type="similarity">
    <text evidence="2 11">Belongs to the chorismate synthase family.</text>
</comment>
<dbReference type="Proteomes" id="UP000463883">
    <property type="component" value="Chromosome"/>
</dbReference>
<comment type="cofactor">
    <cofactor evidence="11">
        <name>FMNH2</name>
        <dbReference type="ChEBI" id="CHEBI:57618"/>
    </cofactor>
    <text evidence="11">Reduced FMN (FMNH(2)).</text>
</comment>
<keyword evidence="9 11" id="KW-0057">Aromatic amino acid biosynthesis</keyword>
<gene>
    <name evidence="11 13" type="primary">aroC</name>
    <name evidence="13" type="ORF">Ami3637_07060</name>
</gene>
<reference evidence="13 14" key="1">
    <citation type="submission" date="2020-01" db="EMBL/GenBank/DDBJ databases">
        <title>Genomic analysis of Aminipila sp. CBA3637.</title>
        <authorList>
            <person name="Kim Y.B."/>
            <person name="Roh S.W."/>
        </authorList>
    </citation>
    <scope>NUCLEOTIDE SEQUENCE [LARGE SCALE GENOMIC DNA]</scope>
    <source>
        <strain evidence="13 14">CBA3637</strain>
    </source>
</reference>
<evidence type="ECO:0000256" key="9">
    <source>
        <dbReference type="ARBA" id="ARBA00023141"/>
    </source>
</evidence>
<evidence type="ECO:0000256" key="8">
    <source>
        <dbReference type="ARBA" id="ARBA00022857"/>
    </source>
</evidence>
<feature type="binding site" evidence="11">
    <location>
        <position position="50"/>
    </location>
    <ligand>
        <name>NADP(+)</name>
        <dbReference type="ChEBI" id="CHEBI:58349"/>
    </ligand>
</feature>
<name>A0A6P1MGV1_9FIRM</name>
<evidence type="ECO:0000256" key="5">
    <source>
        <dbReference type="ARBA" id="ARBA00022630"/>
    </source>
</evidence>
<keyword evidence="6 11" id="KW-0288">FMN</keyword>
<dbReference type="HAMAP" id="MF_00300">
    <property type="entry name" value="Chorismate_synth"/>
    <property type="match status" value="1"/>
</dbReference>
<keyword evidence="8 11" id="KW-0521">NADP</keyword>
<keyword evidence="4 11" id="KW-0028">Amino-acid biosynthesis</keyword>
<comment type="function">
    <text evidence="11">Catalyzes the anti-1,4-elimination of the C-3 phosphate and the C-6 proR hydrogen from 5-enolpyruvylshikimate-3-phosphate (EPSP) to yield chorismate, which is the branch point compound that serves as the starting substrate for the three terminal pathways of aromatic amino acid biosynthesis. This reaction introduces a second double bond into the aromatic ring system.</text>
</comment>
<dbReference type="SUPFAM" id="SSF103263">
    <property type="entry name" value="Chorismate synthase, AroC"/>
    <property type="match status" value="1"/>
</dbReference>
<keyword evidence="5 11" id="KW-0285">Flavoprotein</keyword>
<evidence type="ECO:0000256" key="3">
    <source>
        <dbReference type="ARBA" id="ARBA00013036"/>
    </source>
</evidence>
<feature type="binding site" evidence="11">
    <location>
        <position position="334"/>
    </location>
    <ligand>
        <name>FMN</name>
        <dbReference type="ChEBI" id="CHEBI:58210"/>
    </ligand>
</feature>
<dbReference type="GO" id="GO:0009423">
    <property type="term" value="P:chorismate biosynthetic process"/>
    <property type="evidence" value="ECO:0007669"/>
    <property type="project" value="UniProtKB-UniRule"/>
</dbReference>
<protein>
    <recommendedName>
        <fullName evidence="3 11">Chorismate synthase</fullName>
        <shortName evidence="11">CS</shortName>
        <ecNumber evidence="3 11">4.2.3.5</ecNumber>
    </recommendedName>
    <alternativeName>
        <fullName evidence="11">5-enolpyruvylshikimate-3-phosphate phospholyase</fullName>
    </alternativeName>
</protein>
<keyword evidence="14" id="KW-1185">Reference proteome</keyword>
<dbReference type="PROSITE" id="PS00789">
    <property type="entry name" value="CHORISMATE_SYNTHASE_3"/>
    <property type="match status" value="1"/>
</dbReference>
<evidence type="ECO:0000256" key="4">
    <source>
        <dbReference type="ARBA" id="ARBA00022605"/>
    </source>
</evidence>
<evidence type="ECO:0000256" key="12">
    <source>
        <dbReference type="SAM" id="MobiDB-lite"/>
    </source>
</evidence>
<dbReference type="PANTHER" id="PTHR21085">
    <property type="entry name" value="CHORISMATE SYNTHASE"/>
    <property type="match status" value="1"/>
</dbReference>
<evidence type="ECO:0000256" key="2">
    <source>
        <dbReference type="ARBA" id="ARBA00008014"/>
    </source>
</evidence>
<dbReference type="EC" id="4.2.3.5" evidence="3 11"/>
<feature type="binding site" evidence="11">
    <location>
        <position position="292"/>
    </location>
    <ligand>
        <name>FMN</name>
        <dbReference type="ChEBI" id="CHEBI:58210"/>
    </ligand>
</feature>
<dbReference type="GO" id="GO:0005829">
    <property type="term" value="C:cytosol"/>
    <property type="evidence" value="ECO:0007669"/>
    <property type="project" value="TreeGrafter"/>
</dbReference>
<feature type="binding site" evidence="11">
    <location>
        <begin position="307"/>
        <end position="311"/>
    </location>
    <ligand>
        <name>FMN</name>
        <dbReference type="ChEBI" id="CHEBI:58210"/>
    </ligand>
</feature>
<dbReference type="CDD" id="cd07304">
    <property type="entry name" value="Chorismate_synthase"/>
    <property type="match status" value="1"/>
</dbReference>
<dbReference type="EMBL" id="CP047591">
    <property type="protein sequence ID" value="QHI73930.1"/>
    <property type="molecule type" value="Genomic_DNA"/>
</dbReference>
<dbReference type="KEGG" id="amic:Ami3637_07060"/>
<dbReference type="AlphaFoldDB" id="A0A6P1MGV1"/>
<feature type="compositionally biased region" description="Polar residues" evidence="12">
    <location>
        <begin position="68"/>
        <end position="77"/>
    </location>
</feature>
<keyword evidence="7 11" id="KW-0274">FAD</keyword>
<comment type="catalytic activity">
    <reaction evidence="11">
        <text>5-O-(1-carboxyvinyl)-3-phosphoshikimate = chorismate + phosphate</text>
        <dbReference type="Rhea" id="RHEA:21020"/>
        <dbReference type="ChEBI" id="CHEBI:29748"/>
        <dbReference type="ChEBI" id="CHEBI:43474"/>
        <dbReference type="ChEBI" id="CHEBI:57701"/>
        <dbReference type="EC" id="4.2.3.5"/>
    </reaction>
</comment>
<comment type="pathway">
    <text evidence="1 11">Metabolic intermediate biosynthesis; chorismate biosynthesis; chorismate from D-erythrose 4-phosphate and phosphoenolpyruvate: step 7/7.</text>
</comment>
<dbReference type="GO" id="GO:0008652">
    <property type="term" value="P:amino acid biosynthetic process"/>
    <property type="evidence" value="ECO:0007669"/>
    <property type="project" value="UniProtKB-KW"/>
</dbReference>
<dbReference type="GO" id="GO:0004107">
    <property type="term" value="F:chorismate synthase activity"/>
    <property type="evidence" value="ECO:0007669"/>
    <property type="project" value="UniProtKB-UniRule"/>
</dbReference>
<dbReference type="UniPathway" id="UPA00053">
    <property type="reaction ID" value="UER00090"/>
</dbReference>
<dbReference type="NCBIfam" id="TIGR00033">
    <property type="entry name" value="aroC"/>
    <property type="match status" value="1"/>
</dbReference>
<dbReference type="InterPro" id="IPR000453">
    <property type="entry name" value="Chorismate_synth"/>
</dbReference>
<evidence type="ECO:0000256" key="7">
    <source>
        <dbReference type="ARBA" id="ARBA00022827"/>
    </source>
</evidence>
<evidence type="ECO:0000256" key="11">
    <source>
        <dbReference type="HAMAP-Rule" id="MF_00300"/>
    </source>
</evidence>
<sequence>MITLSSSFGKNLKVTIFGGSHENHIGVTIHGLPEGIAIDFDRMKKFLARRAPGNSAFTTPRKEPDTPVVQSGLSHGKTTSEPLTIIIENTNTRSGDYAALRDIPRPAHADYPASVKYGDSVNMSGGGPFSARMTAPLCIAGAIALQLLEDWGISIGAHIYSIGTVHDTPFDPVLVRTEDFASLREKSFPVLNETKGYAMGDVIQTAMAEGDSVGGVVECCALGVPVGIGGPMYDSIEGHLSQIFFGIPAVKGIEFGNGFQCSALRGSQNNDPFFMDGNTVKTVTNNHGGILGGISSGMPLICRLAFKPTPSISKEQHSVSLSNKTNQILHITGRHDPCVVIRAVPVVEAAMAIGLLDLLSGN</sequence>
<evidence type="ECO:0000256" key="10">
    <source>
        <dbReference type="ARBA" id="ARBA00023239"/>
    </source>
</evidence>
<comment type="caution">
    <text evidence="11">Lacks conserved residue(s) required for the propagation of feature annotation.</text>
</comment>
<dbReference type="PIRSF" id="PIRSF001456">
    <property type="entry name" value="Chorismate_synth"/>
    <property type="match status" value="1"/>
</dbReference>
<dbReference type="NCBIfam" id="NF003793">
    <property type="entry name" value="PRK05382.1"/>
    <property type="match status" value="1"/>
</dbReference>
<dbReference type="InterPro" id="IPR020541">
    <property type="entry name" value="Chorismate_synthase_CS"/>
</dbReference>
<dbReference type="Pfam" id="PF01264">
    <property type="entry name" value="Chorismate_synt"/>
    <property type="match status" value="1"/>
</dbReference>